<dbReference type="Gene3D" id="3.40.50.720">
    <property type="entry name" value="NAD(P)-binding Rossmann-like Domain"/>
    <property type="match status" value="1"/>
</dbReference>
<dbReference type="PANTHER" id="PTHR43355">
    <property type="entry name" value="FLAVIN REDUCTASE (NADPH)"/>
    <property type="match status" value="1"/>
</dbReference>
<dbReference type="AlphaFoldDB" id="A0A6V8R934"/>
<dbReference type="InterPro" id="IPR016040">
    <property type="entry name" value="NAD(P)-bd_dom"/>
</dbReference>
<protein>
    <submittedName>
        <fullName evidence="3">Transcription regulator lscL</fullName>
    </submittedName>
</protein>
<comment type="similarity">
    <text evidence="1">Belongs to the avfA family.</text>
</comment>
<feature type="domain" description="NAD(P)-binding" evidence="2">
    <location>
        <begin position="319"/>
        <end position="477"/>
    </location>
</feature>
<name>A0A6V8R934_TRIAP</name>
<dbReference type="GO" id="GO:0004074">
    <property type="term" value="F:biliverdin reductase [NAD(P)H] activity"/>
    <property type="evidence" value="ECO:0007669"/>
    <property type="project" value="TreeGrafter"/>
</dbReference>
<dbReference type="Pfam" id="PF13460">
    <property type="entry name" value="NAD_binding_10"/>
    <property type="match status" value="1"/>
</dbReference>
<evidence type="ECO:0000256" key="1">
    <source>
        <dbReference type="ARBA" id="ARBA00038376"/>
    </source>
</evidence>
<organism evidence="3 4">
    <name type="scientific">Trichoderma asperellum</name>
    <name type="common">Filamentous fungus</name>
    <dbReference type="NCBI Taxonomy" id="101201"/>
    <lineage>
        <taxon>Eukaryota</taxon>
        <taxon>Fungi</taxon>
        <taxon>Dikarya</taxon>
        <taxon>Ascomycota</taxon>
        <taxon>Pezizomycotina</taxon>
        <taxon>Sordariomycetes</taxon>
        <taxon>Hypocreomycetidae</taxon>
        <taxon>Hypocreales</taxon>
        <taxon>Hypocreaceae</taxon>
        <taxon>Trichoderma</taxon>
    </lineage>
</organism>
<comment type="caution">
    <text evidence="3">The sequence shown here is derived from an EMBL/GenBank/DDBJ whole genome shotgun (WGS) entry which is preliminary data.</text>
</comment>
<reference evidence="3 4" key="1">
    <citation type="submission" date="2020-07" db="EMBL/GenBank/DDBJ databases">
        <title>Trichoderma asperellum IC-1 whole genome shotgun sequence.</title>
        <authorList>
            <person name="Kanamasa S."/>
            <person name="Takahashi H."/>
        </authorList>
    </citation>
    <scope>NUCLEOTIDE SEQUENCE [LARGE SCALE GENOMIC DNA]</scope>
    <source>
        <strain evidence="3 4">IC-1</strain>
    </source>
</reference>
<accession>A0A6V8R934</accession>
<dbReference type="InterPro" id="IPR036291">
    <property type="entry name" value="NAD(P)-bd_dom_sf"/>
</dbReference>
<sequence>MFDVTLGCDEEARQILQASLTDARIRHAVSSLRALREGIETSGELTSSVAHNTPSCDYGLRQYCMALGGLAAILSSPSPSGVNSALLCCQMFISIEQARGNYAAMAEHIIGGLGIMREYRARPEFVADNKLVPALHGQLPLLDVFIIKLFAAPCKFADPPAAAGTGVRTVPVCVNSLAQQTVESCPFRTIAPDMRAELTVIAESIVEFLGKVSRVESAGNALGLLSEKAHLVDSLESWLNDLELVQAEIRPPGPELLSVTFMRFFYLVLRVVLLGALSSSPDLCVVLQTENKRLQDVASNLSERISSHIIQVMHFLLFGATGRTGQHVVSDLLSQGHTAVALVRTPGSLSSRPGLTVVTGSPLSKSDIQTTLAAAPSLTPSAAIVTLNTVRESDSPFAKQLSPPRFLADSCANICEVLEHAGIYRIVVMSTAGVGDSWPNLPWLSKAFMAYTNIKYALEDHGLVDKEIRLTKMDWTLCKRWAATVTECA</sequence>
<gene>
    <name evidence="3" type="ORF">TASIC1_0024001600</name>
</gene>
<evidence type="ECO:0000313" key="3">
    <source>
        <dbReference type="EMBL" id="GFP60616.1"/>
    </source>
</evidence>
<evidence type="ECO:0000259" key="2">
    <source>
        <dbReference type="Pfam" id="PF13460"/>
    </source>
</evidence>
<dbReference type="PANTHER" id="PTHR43355:SF2">
    <property type="entry name" value="FLAVIN REDUCTASE (NADPH)"/>
    <property type="match status" value="1"/>
</dbReference>
<evidence type="ECO:0000313" key="4">
    <source>
        <dbReference type="Proteomes" id="UP000517252"/>
    </source>
</evidence>
<dbReference type="GO" id="GO:0042602">
    <property type="term" value="F:riboflavin reductase (NADPH) activity"/>
    <property type="evidence" value="ECO:0007669"/>
    <property type="project" value="TreeGrafter"/>
</dbReference>
<dbReference type="InterPro" id="IPR051606">
    <property type="entry name" value="Polyketide_Oxido-like"/>
</dbReference>
<proteinExistence type="inferred from homology"/>
<dbReference type="Proteomes" id="UP000517252">
    <property type="component" value="Unassembled WGS sequence"/>
</dbReference>
<dbReference type="SUPFAM" id="SSF51735">
    <property type="entry name" value="NAD(P)-binding Rossmann-fold domains"/>
    <property type="match status" value="1"/>
</dbReference>
<dbReference type="OrthoDB" id="3172332at2759"/>
<dbReference type="EMBL" id="BLZH01000024">
    <property type="protein sequence ID" value="GFP60616.1"/>
    <property type="molecule type" value="Genomic_DNA"/>
</dbReference>